<dbReference type="Gene3D" id="3.30.930.10">
    <property type="entry name" value="Bira Bifunctional Protein, Domain 2"/>
    <property type="match status" value="1"/>
</dbReference>
<dbReference type="KEGG" id="mvs:MVIS_0803"/>
<name>A0A090IAM9_9GAMM</name>
<dbReference type="PANTHER" id="PTHR43679:SF2">
    <property type="entry name" value="OCTANOYL-[GCVH]:PROTEIN N-OCTANOYLTRANSFERASE"/>
    <property type="match status" value="1"/>
</dbReference>
<dbReference type="OrthoDB" id="7364083at2"/>
<gene>
    <name evidence="1" type="ORF">NVI5450_0512</name>
</gene>
<dbReference type="HOGENOM" id="CLU_084176_0_0_6"/>
<evidence type="ECO:0000313" key="2">
    <source>
        <dbReference type="Proteomes" id="UP000183794"/>
    </source>
</evidence>
<dbReference type="AlphaFoldDB" id="A0A090IAM9"/>
<dbReference type="PATRIC" id="fig|80854.5.peg.838"/>
<dbReference type="STRING" id="80854.MVIS_0803"/>
<dbReference type="InterPro" id="IPR045864">
    <property type="entry name" value="aa-tRNA-synth_II/BPL/LPL"/>
</dbReference>
<proteinExistence type="predicted"/>
<dbReference type="Proteomes" id="UP000183794">
    <property type="component" value="Unassembled WGS sequence"/>
</dbReference>
<dbReference type="Pfam" id="PF21948">
    <property type="entry name" value="LplA-B_cat"/>
    <property type="match status" value="1"/>
</dbReference>
<evidence type="ECO:0000313" key="1">
    <source>
        <dbReference type="EMBL" id="SGY85395.1"/>
    </source>
</evidence>
<dbReference type="RefSeq" id="WP_045109229.1">
    <property type="nucleotide sequence ID" value="NZ_CAWRBC010000105.1"/>
</dbReference>
<reference evidence="1 2" key="1">
    <citation type="submission" date="2016-11" db="EMBL/GenBank/DDBJ databases">
        <authorList>
            <person name="Jaros S."/>
            <person name="Januszkiewicz K."/>
            <person name="Wedrychowicz H."/>
        </authorList>
    </citation>
    <scope>NUCLEOTIDE SEQUENCE [LARGE SCALE GENOMIC DNA]</scope>
    <source>
        <strain evidence="1">NVI 5450</strain>
    </source>
</reference>
<dbReference type="EMBL" id="FPLD01000014">
    <property type="protein sequence ID" value="SGY85395.1"/>
    <property type="molecule type" value="Genomic_DNA"/>
</dbReference>
<sequence length="240" mass="26916">MPPPKNKSIRFNSIDIDNAFAKEAQFISQIKQDELNQCLMLWQAKTPTLVLPAGNKWPESDMLKQALAEQSWQVLSRQTGGAPVPQSPGIINLSHIYIWPEKTPYSTAAAYINLCTVLNDFFSQYGLESEAAETPFSYCDGDYNLNINGRKIVGTAQRVILKKGGRKIVLAQAFILIDVLLDELIKPVNLCYEMLGKAPLVKASAHTCLFEHIQERPSIDMLYQQLTQAFLRNTTPIKSD</sequence>
<dbReference type="SUPFAM" id="SSF55681">
    <property type="entry name" value="Class II aaRS and biotin synthetases"/>
    <property type="match status" value="1"/>
</dbReference>
<dbReference type="PANTHER" id="PTHR43679">
    <property type="entry name" value="OCTANOYLTRANSFERASE LIPM-RELATED"/>
    <property type="match status" value="1"/>
</dbReference>
<accession>A0A090IAM9</accession>
<dbReference type="InterPro" id="IPR050664">
    <property type="entry name" value="Octanoyltrans_LipM/LipL"/>
</dbReference>
<dbReference type="PROSITE" id="PS51733">
    <property type="entry name" value="BPL_LPL_CATALYTIC"/>
    <property type="match status" value="1"/>
</dbReference>
<organism evidence="1 2">
    <name type="scientific">Moritella viscosa</name>
    <dbReference type="NCBI Taxonomy" id="80854"/>
    <lineage>
        <taxon>Bacteria</taxon>
        <taxon>Pseudomonadati</taxon>
        <taxon>Pseudomonadota</taxon>
        <taxon>Gammaproteobacteria</taxon>
        <taxon>Alteromonadales</taxon>
        <taxon>Moritellaceae</taxon>
        <taxon>Moritella</taxon>
    </lineage>
</organism>
<protein>
    <submittedName>
        <fullName evidence="1">Uncharacterized protein</fullName>
    </submittedName>
</protein>
<dbReference type="InterPro" id="IPR004143">
    <property type="entry name" value="BPL_LPL_catalytic"/>
</dbReference>